<keyword evidence="2 4" id="KW-0732">Signal</keyword>
<accession>A0ABP7HZM6</accession>
<dbReference type="SMART" id="SM01217">
    <property type="entry name" value="Fn3_like"/>
    <property type="match status" value="1"/>
</dbReference>
<keyword evidence="7" id="KW-1185">Reference proteome</keyword>
<evidence type="ECO:0000256" key="2">
    <source>
        <dbReference type="ARBA" id="ARBA00022729"/>
    </source>
</evidence>
<organism evidence="6 7">
    <name type="scientific">Sphaerisporangium flaviroseum</name>
    <dbReference type="NCBI Taxonomy" id="509199"/>
    <lineage>
        <taxon>Bacteria</taxon>
        <taxon>Bacillati</taxon>
        <taxon>Actinomycetota</taxon>
        <taxon>Actinomycetes</taxon>
        <taxon>Streptosporangiales</taxon>
        <taxon>Streptosporangiaceae</taxon>
        <taxon>Sphaerisporangium</taxon>
    </lineage>
</organism>
<gene>
    <name evidence="6" type="ORF">GCM10022226_30500</name>
</gene>
<dbReference type="PROSITE" id="PS51175">
    <property type="entry name" value="CBM6"/>
    <property type="match status" value="1"/>
</dbReference>
<dbReference type="Proteomes" id="UP001500888">
    <property type="component" value="Unassembled WGS sequence"/>
</dbReference>
<dbReference type="Gene3D" id="2.60.40.10">
    <property type="entry name" value="Immunoglobulins"/>
    <property type="match status" value="1"/>
</dbReference>
<dbReference type="Pfam" id="PF01915">
    <property type="entry name" value="Glyco_hydro_3_C"/>
    <property type="match status" value="1"/>
</dbReference>
<dbReference type="CDD" id="cd04084">
    <property type="entry name" value="CBM6_xylanase-like"/>
    <property type="match status" value="1"/>
</dbReference>
<dbReference type="CDD" id="cd23343">
    <property type="entry name" value="beta-trefoil_FSCN_BglX-like"/>
    <property type="match status" value="1"/>
</dbReference>
<dbReference type="SUPFAM" id="SSF52279">
    <property type="entry name" value="Beta-D-glucan exohydrolase, C-terminal domain"/>
    <property type="match status" value="1"/>
</dbReference>
<dbReference type="InterPro" id="IPR002772">
    <property type="entry name" value="Glyco_hydro_3_C"/>
</dbReference>
<dbReference type="EMBL" id="BAAAZR010000006">
    <property type="protein sequence ID" value="GAA3808305.1"/>
    <property type="molecule type" value="Genomic_DNA"/>
</dbReference>
<dbReference type="Pfam" id="PF03422">
    <property type="entry name" value="CBM_6"/>
    <property type="match status" value="1"/>
</dbReference>
<dbReference type="InterPro" id="IPR005084">
    <property type="entry name" value="CBM6"/>
</dbReference>
<dbReference type="InterPro" id="IPR006584">
    <property type="entry name" value="Cellulose-bd_IV"/>
</dbReference>
<comment type="caution">
    <text evidence="6">The sequence shown here is derived from an EMBL/GenBank/DDBJ whole genome shotgun (WGS) entry which is preliminary data.</text>
</comment>
<dbReference type="Gene3D" id="2.60.120.260">
    <property type="entry name" value="Galactose-binding domain-like"/>
    <property type="match status" value="1"/>
</dbReference>
<dbReference type="InterPro" id="IPR026891">
    <property type="entry name" value="Fn3-like"/>
</dbReference>
<protein>
    <submittedName>
        <fullName evidence="6">Glycoside hydrolase family 3 protein</fullName>
    </submittedName>
</protein>
<dbReference type="PRINTS" id="PR00133">
    <property type="entry name" value="GLHYDRLASE3"/>
</dbReference>
<evidence type="ECO:0000259" key="5">
    <source>
        <dbReference type="PROSITE" id="PS51175"/>
    </source>
</evidence>
<dbReference type="PANTHER" id="PTHR42721:SF3">
    <property type="entry name" value="BETA-D-XYLOSIDASE 5-RELATED"/>
    <property type="match status" value="1"/>
</dbReference>
<evidence type="ECO:0000313" key="6">
    <source>
        <dbReference type="EMBL" id="GAA3808305.1"/>
    </source>
</evidence>
<dbReference type="SMART" id="SM00606">
    <property type="entry name" value="CBD_IV"/>
    <property type="match status" value="1"/>
</dbReference>
<dbReference type="Gene3D" id="3.20.20.300">
    <property type="entry name" value="Glycoside hydrolase, family 3, N-terminal domain"/>
    <property type="match status" value="1"/>
</dbReference>
<proteinExistence type="inferred from homology"/>
<evidence type="ECO:0000313" key="7">
    <source>
        <dbReference type="Proteomes" id="UP001500888"/>
    </source>
</evidence>
<dbReference type="PANTHER" id="PTHR42721">
    <property type="entry name" value="SUGAR HYDROLASE-RELATED"/>
    <property type="match status" value="1"/>
</dbReference>
<dbReference type="InterPro" id="IPR036962">
    <property type="entry name" value="Glyco_hydro_3_N_sf"/>
</dbReference>
<dbReference type="InterPro" id="IPR008979">
    <property type="entry name" value="Galactose-bd-like_sf"/>
</dbReference>
<dbReference type="RefSeq" id="WP_344939384.1">
    <property type="nucleotide sequence ID" value="NZ_BAAAZR010000006.1"/>
</dbReference>
<comment type="similarity">
    <text evidence="1">Belongs to the glycosyl hydrolase 3 family.</text>
</comment>
<dbReference type="InterPro" id="IPR036881">
    <property type="entry name" value="Glyco_hydro_3_C_sf"/>
</dbReference>
<dbReference type="InterPro" id="IPR044993">
    <property type="entry name" value="BXL"/>
</dbReference>
<sequence length="987" mass="105887">MSLRRPLWLAAVFGLLTTLLAAPATAAEDPPFRDPSLPLNQRVDDLLGRLTLDEKISLLHQSQAAIPRLGVPYHKNGTEALHGVAWSNDNANNWAQTFAGGTVFPQAVGLASTWDPELIKRVGSAVGDEVRGYNSIDPVVWGTQVWAPVVNLLRDPRWGRNEEGYSEDPLLTGAISIAYGKGLQGDDPRYLKTAPVLKHYLANNNEYQRSLTSSNLPPRVRHEYDEAAFKPAISADAATGVMGSYNLVNGRPNTVNPDIGRLVRSWTSKDLYNVSDAWAPHALTDPEHYFDNETEAFAATLKAGIDSFTVDDNKPATMTTLIKDALAKGLLAEADIDRSVRNALSVRFRLGQFDPDGGPYAKITKEVVNSPANQKLNRETAGKAMVLLKNTAKTLPLDPARTKKVAVIGPLHDTLLSDWYGGKMPYQVTPLDGVKERLGAGATVTGTDAMDRVALKDVTTGKYVTVTGTADPVVVSDAAPTAASQFDVTDWTDGVATLRNVGNGKLLTGNWGTFAANSDTPGGWFVQQQFKLERQADGTFLIAYVGYEINEGWWATPDPYVTVGAGGVLGMGPKDQAARFAKEVLTSGTRTAAGQARAADAAVLVVGSDPFVAGRENHDRTGLALGESQQDLIAAVTKANPNTVVVLEDSYPTTIPKVREDQVGSLLWTTHAGAETGHALADVIFGDVNPAGRLTQTWYKSEAGLPSILDYDITKTGHTYLYYKGSPLYAFGHGLSYTTFTYQGLKLNSGSVRPDGTVTATVKVTNTGRLEGDEVVQLYTHQRTSRVTQPVKQLRAFQRVRLAPGQAKNVTLSFKAADLALWDVTRGKWAVEKATHDVMMGSSSAAVHRRATLDVLGEKIPHRDLFKPTRAADFDDYAGVELVDETKASGDAVGKTGAGDWIAFKDADLRTGATGLTAGVAATAAGKIEVRLGSPTGRLLGTAQVPATGGIYSYTTVTAPLAKAGGVHDVYLVFTGDIRIRDFSLTR</sequence>
<name>A0ABP7HZM6_9ACTN</name>
<dbReference type="SUPFAM" id="SSF51445">
    <property type="entry name" value="(Trans)glycosidases"/>
    <property type="match status" value="1"/>
</dbReference>
<dbReference type="Gene3D" id="3.40.50.1700">
    <property type="entry name" value="Glycoside hydrolase family 3 C-terminal domain"/>
    <property type="match status" value="1"/>
</dbReference>
<dbReference type="Gene3D" id="2.60.120.380">
    <property type="match status" value="1"/>
</dbReference>
<dbReference type="Pfam" id="PF00933">
    <property type="entry name" value="Glyco_hydro_3"/>
    <property type="match status" value="1"/>
</dbReference>
<evidence type="ECO:0000256" key="3">
    <source>
        <dbReference type="ARBA" id="ARBA00022801"/>
    </source>
</evidence>
<dbReference type="SUPFAM" id="SSF49785">
    <property type="entry name" value="Galactose-binding domain-like"/>
    <property type="match status" value="1"/>
</dbReference>
<feature type="chain" id="PRO_5047476618" evidence="4">
    <location>
        <begin position="27"/>
        <end position="987"/>
    </location>
</feature>
<dbReference type="SUPFAM" id="SSF50405">
    <property type="entry name" value="Actin-crosslinking proteins"/>
    <property type="match status" value="1"/>
</dbReference>
<keyword evidence="3 6" id="KW-0378">Hydrolase</keyword>
<dbReference type="InterPro" id="IPR008999">
    <property type="entry name" value="Actin-crosslinking"/>
</dbReference>
<dbReference type="InterPro" id="IPR001764">
    <property type="entry name" value="Glyco_hydro_3_N"/>
</dbReference>
<dbReference type="InterPro" id="IPR013783">
    <property type="entry name" value="Ig-like_fold"/>
</dbReference>
<dbReference type="GO" id="GO:0016787">
    <property type="term" value="F:hydrolase activity"/>
    <property type="evidence" value="ECO:0007669"/>
    <property type="project" value="UniProtKB-KW"/>
</dbReference>
<dbReference type="Pfam" id="PF14310">
    <property type="entry name" value="Fn3-like"/>
    <property type="match status" value="1"/>
</dbReference>
<reference evidence="7" key="1">
    <citation type="journal article" date="2019" name="Int. J. Syst. Evol. Microbiol.">
        <title>The Global Catalogue of Microorganisms (GCM) 10K type strain sequencing project: providing services to taxonomists for standard genome sequencing and annotation.</title>
        <authorList>
            <consortium name="The Broad Institute Genomics Platform"/>
            <consortium name="The Broad Institute Genome Sequencing Center for Infectious Disease"/>
            <person name="Wu L."/>
            <person name="Ma J."/>
        </authorList>
    </citation>
    <scope>NUCLEOTIDE SEQUENCE [LARGE SCALE GENOMIC DNA]</scope>
    <source>
        <strain evidence="7">JCM 16908</strain>
    </source>
</reference>
<evidence type="ECO:0000256" key="4">
    <source>
        <dbReference type="SAM" id="SignalP"/>
    </source>
</evidence>
<evidence type="ECO:0000256" key="1">
    <source>
        <dbReference type="ARBA" id="ARBA00005336"/>
    </source>
</evidence>
<feature type="signal peptide" evidence="4">
    <location>
        <begin position="1"/>
        <end position="26"/>
    </location>
</feature>
<feature type="domain" description="CBM6" evidence="5">
    <location>
        <begin position="867"/>
        <end position="986"/>
    </location>
</feature>
<dbReference type="InterPro" id="IPR017853">
    <property type="entry name" value="GH"/>
</dbReference>